<dbReference type="SUPFAM" id="SSF51735">
    <property type="entry name" value="NAD(P)-binding Rossmann-fold domains"/>
    <property type="match status" value="1"/>
</dbReference>
<dbReference type="OrthoDB" id="9779041at2"/>
<evidence type="ECO:0000313" key="2">
    <source>
        <dbReference type="EMBL" id="SFR57303.1"/>
    </source>
</evidence>
<name>A0A1I6HSA8_9FIRM</name>
<protein>
    <submittedName>
        <fullName evidence="2">Nucleoside-diphosphate-sugar epimerase</fullName>
    </submittedName>
</protein>
<dbReference type="Gene3D" id="3.40.50.720">
    <property type="entry name" value="NAD(P)-binding Rossmann-like Domain"/>
    <property type="match status" value="1"/>
</dbReference>
<keyword evidence="3" id="KW-1185">Reference proteome</keyword>
<accession>A0A1I6HSA8</accession>
<dbReference type="PANTHER" id="PTHR43000">
    <property type="entry name" value="DTDP-D-GLUCOSE 4,6-DEHYDRATASE-RELATED"/>
    <property type="match status" value="1"/>
</dbReference>
<dbReference type="RefSeq" id="WP_092558851.1">
    <property type="nucleotide sequence ID" value="NZ_FOYZ01000001.1"/>
</dbReference>
<dbReference type="EMBL" id="FOYZ01000001">
    <property type="protein sequence ID" value="SFR57303.1"/>
    <property type="molecule type" value="Genomic_DNA"/>
</dbReference>
<dbReference type="InterPro" id="IPR013120">
    <property type="entry name" value="FAR_NAD-bd"/>
</dbReference>
<organism evidence="2 3">
    <name type="scientific">Anaeromicropila populeti</name>
    <dbReference type="NCBI Taxonomy" id="37658"/>
    <lineage>
        <taxon>Bacteria</taxon>
        <taxon>Bacillati</taxon>
        <taxon>Bacillota</taxon>
        <taxon>Clostridia</taxon>
        <taxon>Lachnospirales</taxon>
        <taxon>Lachnospiraceae</taxon>
        <taxon>Anaeromicropila</taxon>
    </lineage>
</organism>
<proteinExistence type="predicted"/>
<dbReference type="STRING" id="37658.SAMN05661086_00226"/>
<dbReference type="AlphaFoldDB" id="A0A1I6HSA8"/>
<dbReference type="InterPro" id="IPR036291">
    <property type="entry name" value="NAD(P)-bd_dom_sf"/>
</dbReference>
<dbReference type="Proteomes" id="UP000199659">
    <property type="component" value="Unassembled WGS sequence"/>
</dbReference>
<gene>
    <name evidence="2" type="ORF">SAMN05661086_00226</name>
</gene>
<evidence type="ECO:0000259" key="1">
    <source>
        <dbReference type="Pfam" id="PF07993"/>
    </source>
</evidence>
<sequence length="352" mass="40278">MKKILMTGISGFLGNALASLFILNNIKISALIKEDIDSERIIKNISLGMYKDVLMENKIRDSIDFIKYENFYDFDQLSRLLDGQEFDEVWHLAAHMSYDPAELVESVTVNSVGSTTLMKAVKECKRFYFISTTGVAGIGSKNTEPLKVPEALLSYFEPTNPYTVSKVLAEYMLFEQSVKMNMPVTIIRPGSIIGSSKTGWVNSTKYGYYSYLYMLKKFKNKNIDFYLNINEHRKFPVIHINHLVELCIHLQNRKHAEDREIFHAINQNLMTAKEHFEIFQEKCGYPLKIKYGMGELGFNRTFNKMNQDNNHFLGVNCIYENNKLAEAIGAGSLPPALTEESIATVMSNYLSR</sequence>
<reference evidence="2 3" key="1">
    <citation type="submission" date="2016-10" db="EMBL/GenBank/DDBJ databases">
        <authorList>
            <person name="de Groot N.N."/>
        </authorList>
    </citation>
    <scope>NUCLEOTIDE SEQUENCE [LARGE SCALE GENOMIC DNA]</scope>
    <source>
        <strain evidence="2 3">743A</strain>
    </source>
</reference>
<dbReference type="Pfam" id="PF07993">
    <property type="entry name" value="NAD_binding_4"/>
    <property type="match status" value="1"/>
</dbReference>
<feature type="domain" description="Thioester reductase (TE)" evidence="1">
    <location>
        <begin position="7"/>
        <end position="222"/>
    </location>
</feature>
<evidence type="ECO:0000313" key="3">
    <source>
        <dbReference type="Proteomes" id="UP000199659"/>
    </source>
</evidence>